<dbReference type="Proteomes" id="UP000095143">
    <property type="component" value="Unassembled WGS sequence"/>
</dbReference>
<comment type="caution">
    <text evidence="1">The sequence shown here is derived from an EMBL/GenBank/DDBJ whole genome shotgun (WGS) entry which is preliminary data.</text>
</comment>
<protein>
    <recommendedName>
        <fullName evidence="3">Toxin</fullName>
    </recommendedName>
</protein>
<dbReference type="EMBL" id="MDEN01000069">
    <property type="protein sequence ID" value="OCX11007.1"/>
    <property type="molecule type" value="Genomic_DNA"/>
</dbReference>
<evidence type="ECO:0000313" key="2">
    <source>
        <dbReference type="Proteomes" id="UP000095143"/>
    </source>
</evidence>
<reference evidence="1 2" key="1">
    <citation type="submission" date="2016-08" db="EMBL/GenBank/DDBJ databases">
        <title>Whole genome sequence of Pseudomonas graminis strain UASWS1507, a potential biological control agent for agriculture.</title>
        <authorList>
            <person name="Crovadore J."/>
            <person name="Calmin G."/>
            <person name="Chablais R."/>
            <person name="Cochard B."/>
            <person name="Lefort F."/>
        </authorList>
    </citation>
    <scope>NUCLEOTIDE SEQUENCE [LARGE SCALE GENOMIC DNA]</scope>
    <source>
        <strain evidence="1 2">UASWS1507</strain>
    </source>
</reference>
<sequence length="1149" mass="128718">MTHRSVENSARQNAGSLLDHAKSEGELSASIVEQLRQAPTLQEAARQMLVDALARSTRFPNPDALFIHRKNTAGFDPQPLALTQALLHAFIGDRAYLDDKQAVVSTRRDSAHPAHALPGWDIEAIRTLFPSLLSKLPGFFKFSLDEYWTFEEQTFTPIPGEDAVTGTRDVVLEKLQSWVFHHAIQLAVGERELDGADRTRLRQVVDDVDCKGRYAVSLRTSEGAALPLIGAFVATAENTDSSSLAADGNSSPVFLMTPAGGVEKFATLGAMEASLYHRLGEEDSRELLAGYLSLEHQLLIAEAAPGSVQLSYSLLNDTPAARFIASLQEKQINDFDHLSAQASLSGGDSQALLRMFDDVSRLDDLEQALNVRYLALLAFVQERSLPDWLTSAPAADRQRYDALAQEQARCEEGVQAQLVGTETAEIYARREIAAYLMKHLGYTFDPSSLRINLPDEMSFSDEPLRTVYTNTLLGFALEGMPEVELRLGPSIEIDPAYSHLRLNFDFVCRLVRDLDLKRRYGLELERRYREQDTLKALSALRASDIALSACAATLQGHLSERGQALIERVQANLGRDSTLKIGALYLKGGNRRLEDVVVLREIRGKDEFYVLYAPGHPSGRDLFDFSTWRELSFEIRSWLATPQGAQYLLDQTVVNPDHHVVPYIARVQLVPSEWTADSVQFISINGSFLTDALSGLSYYKIEQILARDPSVSSARMQHVTDQQRTAQVLLDHRIEALNAAYDKFGITPWREAARRECERLITAHLRASGIPGSIDPDTVFCDLENATAEGQPDFGRYTTLKCLTDLFMVGYSEEEYAFHPAATLHSSIGQDLSALSGAIVDSMIRGSNYADEYLTQLRRHTWSISNSPPKTIVALFSRKTHYQMRRDALDEYVAGRLALDQYNWLVRMIAGLDGSIVGNTVETPGTFHRLVMEHKTLVDIYLFKPDATHARFGTLAYTPDAPDGHLFRQEDDIVRSMSRPGMNRYYYDRANFRAQGTIGPLLQKLEQSPMVGNTFYKVAHSVPSVRNFEDLHDFIVTHLMVDIDAQTESVNERRLLKTYNFVRKYGGYVANLNPKTKAVWTALHATVDLFRGIYAYQDGNHERAKRYFIDAAKGAYKTAKQVRKIRKAEKLKRLGKTSKPSSVGLPQFR</sequence>
<organism evidence="1 2">
    <name type="scientific">Pseudomonas graminis</name>
    <dbReference type="NCBI Taxonomy" id="158627"/>
    <lineage>
        <taxon>Bacteria</taxon>
        <taxon>Pseudomonadati</taxon>
        <taxon>Pseudomonadota</taxon>
        <taxon>Gammaproteobacteria</taxon>
        <taxon>Pseudomonadales</taxon>
        <taxon>Pseudomonadaceae</taxon>
        <taxon>Pseudomonas</taxon>
    </lineage>
</organism>
<proteinExistence type="predicted"/>
<dbReference type="AlphaFoldDB" id="A0A1C2D8C5"/>
<gene>
    <name evidence="1" type="ORF">BBI10_22585</name>
</gene>
<evidence type="ECO:0008006" key="3">
    <source>
        <dbReference type="Google" id="ProtNLM"/>
    </source>
</evidence>
<accession>A0A1C2D8C5</accession>
<evidence type="ECO:0000313" key="1">
    <source>
        <dbReference type="EMBL" id="OCX11007.1"/>
    </source>
</evidence>
<name>A0A1C2D8C5_9PSED</name>